<reference evidence="7 8" key="1">
    <citation type="submission" date="2023-07" db="EMBL/GenBank/DDBJ databases">
        <title>Genomic Encyclopedia of Type Strains, Phase IV (KMG-IV): sequencing the most valuable type-strain genomes for metagenomic binning, comparative biology and taxonomic classification.</title>
        <authorList>
            <person name="Goeker M."/>
        </authorList>
    </citation>
    <scope>NUCLEOTIDE SEQUENCE [LARGE SCALE GENOMIC DNA]</scope>
    <source>
        <strain evidence="7 8">DSM 12751</strain>
    </source>
</reference>
<proteinExistence type="inferred from homology"/>
<feature type="transmembrane region" description="Helical" evidence="6">
    <location>
        <begin position="212"/>
        <end position="229"/>
    </location>
</feature>
<keyword evidence="8" id="KW-1185">Reference proteome</keyword>
<dbReference type="Proteomes" id="UP001235840">
    <property type="component" value="Unassembled WGS sequence"/>
</dbReference>
<comment type="similarity">
    <text evidence="2">Belongs to the TspO/BZRP family.</text>
</comment>
<organism evidence="7 8">
    <name type="scientific">Caldalkalibacillus horti</name>
    <dbReference type="NCBI Taxonomy" id="77523"/>
    <lineage>
        <taxon>Bacteria</taxon>
        <taxon>Bacillati</taxon>
        <taxon>Bacillota</taxon>
        <taxon>Bacilli</taxon>
        <taxon>Bacillales</taxon>
        <taxon>Bacillaceae</taxon>
        <taxon>Caldalkalibacillus</taxon>
    </lineage>
</organism>
<sequence>MSRIGFVWLNIIGYVGVLIVNFLANALPIAGRDTGEISEMYPVLVTPASYAFSIWSLIYLLLGGFVILQALPRWRNDPRFEAIGPWFFISCVLNSSWIVFWHYLQINISVLIMLALLGTLIILYLKTRSNTSLWFQAKEDKRDTLPAFLFIKLPFSIYLGWISVATIVNISVALYAADWGGWGLSDTFWSVAVLLVAALLALWIGHAYNDQAYRLVVIWALIAIGIKQVDHSAIAWSAWGLASILLIAILASIISKSRR</sequence>
<dbReference type="PANTHER" id="PTHR33802">
    <property type="entry name" value="SI:CH211-161H7.5-RELATED"/>
    <property type="match status" value="1"/>
</dbReference>
<gene>
    <name evidence="7" type="ORF">J2S11_000790</name>
</gene>
<keyword evidence="4 6" id="KW-1133">Transmembrane helix</keyword>
<evidence type="ECO:0000256" key="5">
    <source>
        <dbReference type="ARBA" id="ARBA00023136"/>
    </source>
</evidence>
<evidence type="ECO:0000256" key="3">
    <source>
        <dbReference type="ARBA" id="ARBA00022692"/>
    </source>
</evidence>
<protein>
    <recommendedName>
        <fullName evidence="9">Tryptophan-rich sensory protein</fullName>
    </recommendedName>
</protein>
<feature type="transmembrane region" description="Helical" evidence="6">
    <location>
        <begin position="235"/>
        <end position="254"/>
    </location>
</feature>
<dbReference type="InterPro" id="IPR004307">
    <property type="entry name" value="TspO_MBR"/>
</dbReference>
<feature type="transmembrane region" description="Helical" evidence="6">
    <location>
        <begin position="145"/>
        <end position="175"/>
    </location>
</feature>
<feature type="transmembrane region" description="Helical" evidence="6">
    <location>
        <begin position="187"/>
        <end position="205"/>
    </location>
</feature>
<dbReference type="PANTHER" id="PTHR33802:SF1">
    <property type="entry name" value="XK-RELATED PROTEIN"/>
    <property type="match status" value="1"/>
</dbReference>
<comment type="caution">
    <text evidence="7">The sequence shown here is derived from an EMBL/GenBank/DDBJ whole genome shotgun (WGS) entry which is preliminary data.</text>
</comment>
<feature type="transmembrane region" description="Helical" evidence="6">
    <location>
        <begin position="7"/>
        <end position="30"/>
    </location>
</feature>
<evidence type="ECO:0000256" key="6">
    <source>
        <dbReference type="SAM" id="Phobius"/>
    </source>
</evidence>
<keyword evidence="5 6" id="KW-0472">Membrane</keyword>
<name>A0ABT9VV79_9BACI</name>
<dbReference type="EMBL" id="JAUSTY010000003">
    <property type="protein sequence ID" value="MDQ0164890.1"/>
    <property type="molecule type" value="Genomic_DNA"/>
</dbReference>
<evidence type="ECO:0000256" key="4">
    <source>
        <dbReference type="ARBA" id="ARBA00022989"/>
    </source>
</evidence>
<evidence type="ECO:0000313" key="7">
    <source>
        <dbReference type="EMBL" id="MDQ0164890.1"/>
    </source>
</evidence>
<dbReference type="InterPro" id="IPR038330">
    <property type="entry name" value="TspO/MBR-related_sf"/>
</dbReference>
<feature type="transmembrane region" description="Helical" evidence="6">
    <location>
        <begin position="50"/>
        <end position="71"/>
    </location>
</feature>
<evidence type="ECO:0008006" key="9">
    <source>
        <dbReference type="Google" id="ProtNLM"/>
    </source>
</evidence>
<dbReference type="Pfam" id="PF03073">
    <property type="entry name" value="TspO_MBR"/>
    <property type="match status" value="1"/>
</dbReference>
<feature type="transmembrane region" description="Helical" evidence="6">
    <location>
        <begin position="106"/>
        <end position="125"/>
    </location>
</feature>
<comment type="subcellular location">
    <subcellularLocation>
        <location evidence="1">Membrane</location>
        <topology evidence="1">Multi-pass membrane protein</topology>
    </subcellularLocation>
</comment>
<dbReference type="Gene3D" id="1.20.1260.100">
    <property type="entry name" value="TspO/MBR protein"/>
    <property type="match status" value="1"/>
</dbReference>
<evidence type="ECO:0000256" key="2">
    <source>
        <dbReference type="ARBA" id="ARBA00007524"/>
    </source>
</evidence>
<evidence type="ECO:0000256" key="1">
    <source>
        <dbReference type="ARBA" id="ARBA00004141"/>
    </source>
</evidence>
<feature type="transmembrane region" description="Helical" evidence="6">
    <location>
        <begin position="83"/>
        <end position="100"/>
    </location>
</feature>
<dbReference type="RefSeq" id="WP_307391204.1">
    <property type="nucleotide sequence ID" value="NZ_BAAADK010000010.1"/>
</dbReference>
<evidence type="ECO:0000313" key="8">
    <source>
        <dbReference type="Proteomes" id="UP001235840"/>
    </source>
</evidence>
<accession>A0ABT9VV79</accession>
<keyword evidence="3 6" id="KW-0812">Transmembrane</keyword>